<comment type="caution">
    <text evidence="4">The sequence shown here is derived from an EMBL/GenBank/DDBJ whole genome shotgun (WGS) entry which is preliminary data.</text>
</comment>
<evidence type="ECO:0000256" key="1">
    <source>
        <dbReference type="ARBA" id="ARBA00005771"/>
    </source>
</evidence>
<protein>
    <submittedName>
        <fullName evidence="4">Sulfotransferase</fullName>
    </submittedName>
</protein>
<evidence type="ECO:0000256" key="2">
    <source>
        <dbReference type="ARBA" id="ARBA00022679"/>
    </source>
</evidence>
<name>A0ABT3T6P4_9GAMM</name>
<evidence type="ECO:0000259" key="3">
    <source>
        <dbReference type="Pfam" id="PF00685"/>
    </source>
</evidence>
<dbReference type="Proteomes" id="UP001143304">
    <property type="component" value="Unassembled WGS sequence"/>
</dbReference>
<organism evidence="4 5">
    <name type="scientific">Candidatus Marimicrobium litorale</name>
    <dbReference type="NCBI Taxonomy" id="2518991"/>
    <lineage>
        <taxon>Bacteria</taxon>
        <taxon>Pseudomonadati</taxon>
        <taxon>Pseudomonadota</taxon>
        <taxon>Gammaproteobacteria</taxon>
        <taxon>Cellvibrionales</taxon>
        <taxon>Halieaceae</taxon>
        <taxon>Marimicrobium</taxon>
    </lineage>
</organism>
<dbReference type="Gene3D" id="3.40.50.300">
    <property type="entry name" value="P-loop containing nucleotide triphosphate hydrolases"/>
    <property type="match status" value="1"/>
</dbReference>
<dbReference type="InterPro" id="IPR000863">
    <property type="entry name" value="Sulfotransferase_dom"/>
</dbReference>
<keyword evidence="5" id="KW-1185">Reference proteome</keyword>
<dbReference type="PANTHER" id="PTHR11783">
    <property type="entry name" value="SULFOTRANSFERASE SULT"/>
    <property type="match status" value="1"/>
</dbReference>
<dbReference type="EMBL" id="SHNO01000001">
    <property type="protein sequence ID" value="MCX2977946.1"/>
    <property type="molecule type" value="Genomic_DNA"/>
</dbReference>
<evidence type="ECO:0000313" key="5">
    <source>
        <dbReference type="Proteomes" id="UP001143304"/>
    </source>
</evidence>
<sequence>MHMIIKRLIKWLVRAISVFLPEEKAHDLQRWRRGKEEFWKYNRCQYVFASYGKSGRTWVRVMISRYYQLVYKLPDNILMGFDNYTRLNSSIPKIFFTHDNYLRRYTGNVDSKKDFYDKKTVLLVRNPIDVAVSQFHQWKFRMRPEKKAMNNYPPHDAEVSVYDFVKHEGQGLNHIIDFMNNWARELPHIKELLVVRYEDLRANPEQEMERIVEFLNLEAIPEYLADTAEFASVENLRKKERENYFWRSGSRVQAKDVNDPNTYKVRKAKVGGYRDYFDDNQVAELVALVDSRMLPAFGYTTSEASEAG</sequence>
<keyword evidence="2" id="KW-0808">Transferase</keyword>
<dbReference type="InterPro" id="IPR027417">
    <property type="entry name" value="P-loop_NTPase"/>
</dbReference>
<evidence type="ECO:0000313" key="4">
    <source>
        <dbReference type="EMBL" id="MCX2977946.1"/>
    </source>
</evidence>
<dbReference type="Pfam" id="PF00685">
    <property type="entry name" value="Sulfotransfer_1"/>
    <property type="match status" value="1"/>
</dbReference>
<comment type="similarity">
    <text evidence="1">Belongs to the sulfotransferase 1 family.</text>
</comment>
<feature type="domain" description="Sulfotransferase" evidence="3">
    <location>
        <begin position="118"/>
        <end position="291"/>
    </location>
</feature>
<accession>A0ABT3T6P4</accession>
<dbReference type="SUPFAM" id="SSF52540">
    <property type="entry name" value="P-loop containing nucleoside triphosphate hydrolases"/>
    <property type="match status" value="1"/>
</dbReference>
<reference evidence="4" key="1">
    <citation type="submission" date="2019-02" db="EMBL/GenBank/DDBJ databases">
        <authorList>
            <person name="Li S.-H."/>
        </authorList>
    </citation>
    <scope>NUCLEOTIDE SEQUENCE</scope>
    <source>
        <strain evidence="4">IMCC11814</strain>
    </source>
</reference>
<proteinExistence type="inferred from homology"/>
<gene>
    <name evidence="4" type="ORF">EYC82_11325</name>
</gene>
<dbReference type="RefSeq" id="WP_279249650.1">
    <property type="nucleotide sequence ID" value="NZ_SHNO01000001.1"/>
</dbReference>